<keyword evidence="1" id="KW-0472">Membrane</keyword>
<evidence type="ECO:0000313" key="3">
    <source>
        <dbReference type="Proteomes" id="UP000215223"/>
    </source>
</evidence>
<keyword evidence="3" id="KW-1185">Reference proteome</keyword>
<evidence type="ECO:0000256" key="1">
    <source>
        <dbReference type="SAM" id="Phobius"/>
    </source>
</evidence>
<feature type="transmembrane region" description="Helical" evidence="1">
    <location>
        <begin position="35"/>
        <end position="51"/>
    </location>
</feature>
<reference evidence="2 3" key="1">
    <citation type="submission" date="2017-07" db="EMBL/GenBank/DDBJ databases">
        <title>Amycolatopsis thailandensis Genome sequencing and assembly.</title>
        <authorList>
            <person name="Kaur N."/>
            <person name="Mayilraj S."/>
        </authorList>
    </citation>
    <scope>NUCLEOTIDE SEQUENCE [LARGE SCALE GENOMIC DNA]</scope>
    <source>
        <strain evidence="2 3">JCM 16380</strain>
    </source>
</reference>
<dbReference type="Proteomes" id="UP000215223">
    <property type="component" value="Unassembled WGS sequence"/>
</dbReference>
<keyword evidence="1" id="KW-1133">Transmembrane helix</keyword>
<protein>
    <submittedName>
        <fullName evidence="2">Uncharacterized protein</fullName>
    </submittedName>
</protein>
<name>A0A229S4C4_9PSEU</name>
<sequence>MLPRPLVTALTILISVAWTGNVVVGFIYPDRHDPTINAIFAIVVGAVYALGHRNTAKFKEARRRLADMIAGDEKEETPDEQDSPDE</sequence>
<comment type="caution">
    <text evidence="2">The sequence shown here is derived from an EMBL/GenBank/DDBJ whole genome shotgun (WGS) entry which is preliminary data.</text>
</comment>
<keyword evidence="1" id="KW-0812">Transmembrane</keyword>
<accession>A0A229S4C4</accession>
<dbReference type="EMBL" id="NMQT01000073">
    <property type="protein sequence ID" value="OXM53783.1"/>
    <property type="molecule type" value="Genomic_DNA"/>
</dbReference>
<proteinExistence type="predicted"/>
<organism evidence="2 3">
    <name type="scientific">Amycolatopsis thailandensis</name>
    <dbReference type="NCBI Taxonomy" id="589330"/>
    <lineage>
        <taxon>Bacteria</taxon>
        <taxon>Bacillati</taxon>
        <taxon>Actinomycetota</taxon>
        <taxon>Actinomycetes</taxon>
        <taxon>Pseudonocardiales</taxon>
        <taxon>Pseudonocardiaceae</taxon>
        <taxon>Amycolatopsis</taxon>
    </lineage>
</organism>
<dbReference type="AlphaFoldDB" id="A0A229S4C4"/>
<evidence type="ECO:0000313" key="2">
    <source>
        <dbReference type="EMBL" id="OXM53783.1"/>
    </source>
</evidence>
<gene>
    <name evidence="2" type="ORF">CFP71_21465</name>
</gene>